<evidence type="ECO:0000313" key="1">
    <source>
        <dbReference type="EMBL" id="GIJ46405.1"/>
    </source>
</evidence>
<dbReference type="RefSeq" id="WP_203899936.1">
    <property type="nucleotide sequence ID" value="NZ_BOPF01000010.1"/>
</dbReference>
<gene>
    <name evidence="1" type="ORF">Val02_32910</name>
</gene>
<keyword evidence="2" id="KW-1185">Reference proteome</keyword>
<organism evidence="1 2">
    <name type="scientific">Virgisporangium aliadipatigenens</name>
    <dbReference type="NCBI Taxonomy" id="741659"/>
    <lineage>
        <taxon>Bacteria</taxon>
        <taxon>Bacillati</taxon>
        <taxon>Actinomycetota</taxon>
        <taxon>Actinomycetes</taxon>
        <taxon>Micromonosporales</taxon>
        <taxon>Micromonosporaceae</taxon>
        <taxon>Virgisporangium</taxon>
    </lineage>
</organism>
<dbReference type="AlphaFoldDB" id="A0A8J4DPW7"/>
<name>A0A8J4DPW7_9ACTN</name>
<evidence type="ECO:0000313" key="2">
    <source>
        <dbReference type="Proteomes" id="UP000619260"/>
    </source>
</evidence>
<accession>A0A8J4DPW7</accession>
<dbReference type="EMBL" id="BOPF01000010">
    <property type="protein sequence ID" value="GIJ46405.1"/>
    <property type="molecule type" value="Genomic_DNA"/>
</dbReference>
<protein>
    <submittedName>
        <fullName evidence="1">Uncharacterized protein</fullName>
    </submittedName>
</protein>
<dbReference type="Proteomes" id="UP000619260">
    <property type="component" value="Unassembled WGS sequence"/>
</dbReference>
<reference evidence="1" key="1">
    <citation type="submission" date="2021-01" db="EMBL/GenBank/DDBJ databases">
        <title>Whole genome shotgun sequence of Virgisporangium aliadipatigenens NBRC 105644.</title>
        <authorList>
            <person name="Komaki H."/>
            <person name="Tamura T."/>
        </authorList>
    </citation>
    <scope>NUCLEOTIDE SEQUENCE</scope>
    <source>
        <strain evidence="1">NBRC 105644</strain>
    </source>
</reference>
<comment type="caution">
    <text evidence="1">The sequence shown here is derived from an EMBL/GenBank/DDBJ whole genome shotgun (WGS) entry which is preliminary data.</text>
</comment>
<proteinExistence type="predicted"/>
<sequence length="171" mass="18884">MFGLVLAVVLLTGFVDRPWHRWWWPGVSAASAAPDPCAAPVEALGALAPGPGPGVRERTRSFVLDSRHCTWAQGDRTHIQLHYSAFFRDPAHASGYIARFSSGREKPIPDVGLGAEARGQFQPDGAVLRARRGNVYVEVRYKWQGDPLPPEVVRERVLAFAVLAYRAVDLR</sequence>